<feature type="domain" description="Zinc finger PHD-type" evidence="5">
    <location>
        <begin position="397"/>
        <end position="457"/>
    </location>
</feature>
<dbReference type="Pfam" id="PF03107">
    <property type="entry name" value="C1_2"/>
    <property type="match status" value="6"/>
</dbReference>
<dbReference type="EMBL" id="GEVK01021089">
    <property type="protein sequence ID" value="JAU31743.1"/>
    <property type="molecule type" value="Transcribed_RNA"/>
</dbReference>
<protein>
    <recommendedName>
        <fullName evidence="5">Zinc finger PHD-type domain-containing protein</fullName>
    </recommendedName>
</protein>
<dbReference type="GO" id="GO:0008270">
    <property type="term" value="F:zinc ion binding"/>
    <property type="evidence" value="ECO:0007669"/>
    <property type="project" value="UniProtKB-KW"/>
</dbReference>
<dbReference type="InterPro" id="IPR013083">
    <property type="entry name" value="Znf_RING/FYVE/PHD"/>
</dbReference>
<dbReference type="InterPro" id="IPR046349">
    <property type="entry name" value="C1-like_sf"/>
</dbReference>
<dbReference type="Gene3D" id="3.30.40.10">
    <property type="entry name" value="Zinc/RING finger domain, C3HC4 (zinc finger)"/>
    <property type="match status" value="1"/>
</dbReference>
<sequence>MDLDSQPKLKSELISLIKHMISLISSISDSEPESELTGLIPLLSAVDSDTDSEELSELILLIAETFYYVPSMASSSELRSCLIRLFSLVDPTKVKPAYVIFMDLESESKLRSLLFRFLFVDFESEWKLISLLSRFLFVDMGSELISLIHQVISFLKSMDLDSQPKLRESRLISLTAQTISFCNSMDMDSQPQPLSQLISVISQKSNSTPDLEVLKLIKKTLDLQPEPELMSLIHQTFSLAITMDPKCQKLISLGPQVEVDFENGKYHVTGKVEGSNTRMHCLPVFWENSSLPGEEATHFRCSGCNGDNHGTYKKAPLEIKHPLHPKHSLHLVLSSKYDENRKCYCCDVRLGNIFYCCLVCAHVISVACVEKPPVLSIDHPKWHEHTLAHFPRQASLTCDLCALADSSSPFFVCLLCDFVVHQSCISLPHVIRISRHPHRISFTPSFGQGNWSCGVCRREINNDYGGYSCIKDGCSYAAHSKCATQSNVWDGKELEGEPEEIEEEEVKPFVRISDGIIQHFSHEHHHLKLDENAGRDYDENKHCQACITPIYFNNYYSCMQCEFILHEACANLSRKMHHPIHPHLLTLVTGYDRVIKVISDMANYESSCSACPWLCTSGFFYECGEARCRFKVHVQCATIYEPLDHKSHMHPLFLTSKPGEKRTCSVCRNDAYPETFNCIDCDFSLCFGCATIPQKVRYKHDKHMLALSYGDETSTMTYWCEACEEKIKLEMGFYMCDEYCCVTLHNDCLIGKDFYMKPGASWLYDDIKVDVLPKNQHMSRPFCSWCRKHCPYKIVFQLSGLIFCSIRCMRLGLIRRNLSMNPEALQNFDPRNWKITKMLT</sequence>
<evidence type="ECO:0000256" key="1">
    <source>
        <dbReference type="ARBA" id="ARBA00022723"/>
    </source>
</evidence>
<proteinExistence type="predicted"/>
<evidence type="ECO:0000256" key="4">
    <source>
        <dbReference type="ARBA" id="ARBA00022833"/>
    </source>
</evidence>
<dbReference type="InterPro" id="IPR001965">
    <property type="entry name" value="Znf_PHD"/>
</dbReference>
<keyword evidence="1" id="KW-0479">Metal-binding</keyword>
<dbReference type="Pfam" id="PF22926">
    <property type="entry name" value="C1-like_CT"/>
    <property type="match status" value="1"/>
</dbReference>
<dbReference type="InterPro" id="IPR054483">
    <property type="entry name" value="DC1-like_CT"/>
</dbReference>
<keyword evidence="4" id="KW-0862">Zinc</keyword>
<evidence type="ECO:0000259" key="5">
    <source>
        <dbReference type="SMART" id="SM00249"/>
    </source>
</evidence>
<name>A0A1J3EJT9_NOCCA</name>
<gene>
    <name evidence="6" type="ORF">LC_TR7388_c2_g1_i1_g.25397</name>
</gene>
<organism evidence="6">
    <name type="scientific">Noccaea caerulescens</name>
    <name type="common">Alpine penny-cress</name>
    <name type="synonym">Thlaspi caerulescens</name>
    <dbReference type="NCBI Taxonomy" id="107243"/>
    <lineage>
        <taxon>Eukaryota</taxon>
        <taxon>Viridiplantae</taxon>
        <taxon>Streptophyta</taxon>
        <taxon>Embryophyta</taxon>
        <taxon>Tracheophyta</taxon>
        <taxon>Spermatophyta</taxon>
        <taxon>Magnoliopsida</taxon>
        <taxon>eudicotyledons</taxon>
        <taxon>Gunneridae</taxon>
        <taxon>Pentapetalae</taxon>
        <taxon>rosids</taxon>
        <taxon>malvids</taxon>
        <taxon>Brassicales</taxon>
        <taxon>Brassicaceae</taxon>
        <taxon>Coluteocarpeae</taxon>
        <taxon>Noccaea</taxon>
    </lineage>
</organism>
<dbReference type="InterPro" id="IPR004146">
    <property type="entry name" value="DC1"/>
</dbReference>
<feature type="domain" description="Zinc finger PHD-type" evidence="5">
    <location>
        <begin position="607"/>
        <end position="668"/>
    </location>
</feature>
<accession>A0A1J3EJT9</accession>
<reference evidence="6" key="1">
    <citation type="submission" date="2016-07" db="EMBL/GenBank/DDBJ databases">
        <title>De novo transcriptome assembly of four accessions of the metal hyperaccumulator plant Noccaea caerulescens.</title>
        <authorList>
            <person name="Blande D."/>
            <person name="Halimaa P."/>
            <person name="Tervahauta A.I."/>
            <person name="Aarts M.G."/>
            <person name="Karenlampi S.O."/>
        </authorList>
    </citation>
    <scope>NUCLEOTIDE SEQUENCE</scope>
</reference>
<keyword evidence="2" id="KW-0677">Repeat</keyword>
<evidence type="ECO:0000256" key="2">
    <source>
        <dbReference type="ARBA" id="ARBA00022737"/>
    </source>
</evidence>
<dbReference type="SUPFAM" id="SSF57889">
    <property type="entry name" value="Cysteine-rich domain"/>
    <property type="match status" value="4"/>
</dbReference>
<dbReference type="PANTHER" id="PTHR32410">
    <property type="entry name" value="CYSTEINE/HISTIDINE-RICH C1 DOMAIN FAMILY PROTEIN"/>
    <property type="match status" value="1"/>
</dbReference>
<dbReference type="PANTHER" id="PTHR32410:SF153">
    <property type="entry name" value="CHP-RICH ZINC FINGER PROTEIN-LIKE-RELATED"/>
    <property type="match status" value="1"/>
</dbReference>
<dbReference type="InterPro" id="IPR053192">
    <property type="entry name" value="Vacuole_Formation_Reg"/>
</dbReference>
<dbReference type="AlphaFoldDB" id="A0A1J3EJT9"/>
<evidence type="ECO:0000256" key="3">
    <source>
        <dbReference type="ARBA" id="ARBA00022771"/>
    </source>
</evidence>
<evidence type="ECO:0000313" key="6">
    <source>
        <dbReference type="EMBL" id="JAU31743.1"/>
    </source>
</evidence>
<keyword evidence="3" id="KW-0863">Zinc-finger</keyword>
<dbReference type="SMART" id="SM00249">
    <property type="entry name" value="PHD"/>
    <property type="match status" value="2"/>
</dbReference>